<dbReference type="Proteomes" id="UP000245207">
    <property type="component" value="Unassembled WGS sequence"/>
</dbReference>
<organism evidence="1 2">
    <name type="scientific">Artemisia annua</name>
    <name type="common">Sweet wormwood</name>
    <dbReference type="NCBI Taxonomy" id="35608"/>
    <lineage>
        <taxon>Eukaryota</taxon>
        <taxon>Viridiplantae</taxon>
        <taxon>Streptophyta</taxon>
        <taxon>Embryophyta</taxon>
        <taxon>Tracheophyta</taxon>
        <taxon>Spermatophyta</taxon>
        <taxon>Magnoliopsida</taxon>
        <taxon>eudicotyledons</taxon>
        <taxon>Gunneridae</taxon>
        <taxon>Pentapetalae</taxon>
        <taxon>asterids</taxon>
        <taxon>campanulids</taxon>
        <taxon>Asterales</taxon>
        <taxon>Asteraceae</taxon>
        <taxon>Asteroideae</taxon>
        <taxon>Anthemideae</taxon>
        <taxon>Artemisiinae</taxon>
        <taxon>Artemisia</taxon>
    </lineage>
</organism>
<evidence type="ECO:0000313" key="2">
    <source>
        <dbReference type="Proteomes" id="UP000245207"/>
    </source>
</evidence>
<dbReference type="EMBL" id="PKPP01004639">
    <property type="protein sequence ID" value="PWA63440.1"/>
    <property type="molecule type" value="Genomic_DNA"/>
</dbReference>
<keyword evidence="2" id="KW-1185">Reference proteome</keyword>
<gene>
    <name evidence="1" type="ORF">CTI12_AA355810</name>
</gene>
<evidence type="ECO:0000313" key="1">
    <source>
        <dbReference type="EMBL" id="PWA63440.1"/>
    </source>
</evidence>
<dbReference type="AlphaFoldDB" id="A0A2U1MQB4"/>
<sequence length="74" mass="8332">MLHGNAVGVPSPVPETFRKWETARNAWKRAGNVSGKKETFNVHWKREVLSWKRLGNVSGPFKRVSDQISGSVNL</sequence>
<comment type="caution">
    <text evidence="1">The sequence shown here is derived from an EMBL/GenBank/DDBJ whole genome shotgun (WGS) entry which is preliminary data.</text>
</comment>
<protein>
    <submittedName>
        <fullName evidence="1">Uncharacterized protein</fullName>
    </submittedName>
</protein>
<name>A0A2U1MQB4_ARTAN</name>
<reference evidence="1 2" key="1">
    <citation type="journal article" date="2018" name="Mol. Plant">
        <title>The genome of Artemisia annua provides insight into the evolution of Asteraceae family and artemisinin biosynthesis.</title>
        <authorList>
            <person name="Shen Q."/>
            <person name="Zhang L."/>
            <person name="Liao Z."/>
            <person name="Wang S."/>
            <person name="Yan T."/>
            <person name="Shi P."/>
            <person name="Liu M."/>
            <person name="Fu X."/>
            <person name="Pan Q."/>
            <person name="Wang Y."/>
            <person name="Lv Z."/>
            <person name="Lu X."/>
            <person name="Zhang F."/>
            <person name="Jiang W."/>
            <person name="Ma Y."/>
            <person name="Chen M."/>
            <person name="Hao X."/>
            <person name="Li L."/>
            <person name="Tang Y."/>
            <person name="Lv G."/>
            <person name="Zhou Y."/>
            <person name="Sun X."/>
            <person name="Brodelius P.E."/>
            <person name="Rose J.K.C."/>
            <person name="Tang K."/>
        </authorList>
    </citation>
    <scope>NUCLEOTIDE SEQUENCE [LARGE SCALE GENOMIC DNA]</scope>
    <source>
        <strain evidence="2">cv. Huhao1</strain>
        <tissue evidence="1">Leaf</tissue>
    </source>
</reference>
<proteinExistence type="predicted"/>
<accession>A0A2U1MQB4</accession>